<sequence>MSPYTPNQYEMPTLASKGVEKDYAANYKPIGFDDPITPSQEEHLSKRKSYVAPPVHNALLLRRRRRFLIAFKALRTALLPIVAIVYLVFCYTVHYKVVQVKTRIFDDTAANLSIIKSGVTSISILIITLGLLPVHTLVSDLKGEEFFRVLSQKKSGVPLSSVNAISTPSFGLIDSITVLLKRHCSPYFAVSFFTGLLLLATSTLAPAALSVSTAWFDGDIMALAVGAIPRDSVFNATESVPAQASIPDNLYARASTVAWVENVLGVDYPPMIANPERYIVPPPFNLPTNVTARWLSDVIVMQPQCIWSRATSRPDERLGFGNGTAPDPERVFIDLEQGVSINYDTGLFTPLNDVEIDYRSTPWSITNTSDTGVPRNGASVWFFSQCASNCSTTADVALNLTGIPTLSIKYATKTFDTAFLLCSPHATVETREVRSDGHGMLNVLDTPYPIKMGNLHEPQIQALFTFVLQDLDQNGGPLTTSGLGPEVQVNFMFGPGASNISIGFGDPLVIFTPVSLPDLSAAYSRIIASSMKLMLQGNISTAYVPARMSTQLVIFTSSLPPVIATTALFIILLGVMGVAFFRREMPQFTLYSIASSLDGSGIPPLFAQVRNESDPSVDEGEMVDTFGGRSVRLLTKTSPKDSTLHLE</sequence>
<evidence type="ECO:0000256" key="1">
    <source>
        <dbReference type="SAM" id="Phobius"/>
    </source>
</evidence>
<comment type="caution">
    <text evidence="2">The sequence shown here is derived from an EMBL/GenBank/DDBJ whole genome shotgun (WGS) entry which is preliminary data.</text>
</comment>
<keyword evidence="1" id="KW-0472">Membrane</keyword>
<dbReference type="EMBL" id="JASBNA010000003">
    <property type="protein sequence ID" value="KAK7693154.1"/>
    <property type="molecule type" value="Genomic_DNA"/>
</dbReference>
<evidence type="ECO:0000313" key="3">
    <source>
        <dbReference type="Proteomes" id="UP001385951"/>
    </source>
</evidence>
<keyword evidence="1" id="KW-1133">Transmembrane helix</keyword>
<keyword evidence="1" id="KW-0812">Transmembrane</keyword>
<accession>A0AAW0GQ19</accession>
<feature type="transmembrane region" description="Helical" evidence="1">
    <location>
        <begin position="559"/>
        <end position="581"/>
    </location>
</feature>
<dbReference type="AlphaFoldDB" id="A0AAW0GQ19"/>
<reference evidence="2 3" key="1">
    <citation type="submission" date="2022-09" db="EMBL/GenBank/DDBJ databases">
        <authorList>
            <person name="Palmer J.M."/>
        </authorList>
    </citation>
    <scope>NUCLEOTIDE SEQUENCE [LARGE SCALE GENOMIC DNA]</scope>
    <source>
        <strain evidence="2 3">DSM 7382</strain>
    </source>
</reference>
<feature type="transmembrane region" description="Helical" evidence="1">
    <location>
        <begin position="73"/>
        <end position="94"/>
    </location>
</feature>
<proteinExistence type="predicted"/>
<organism evidence="2 3">
    <name type="scientific">Cerrena zonata</name>
    <dbReference type="NCBI Taxonomy" id="2478898"/>
    <lineage>
        <taxon>Eukaryota</taxon>
        <taxon>Fungi</taxon>
        <taxon>Dikarya</taxon>
        <taxon>Basidiomycota</taxon>
        <taxon>Agaricomycotina</taxon>
        <taxon>Agaricomycetes</taxon>
        <taxon>Polyporales</taxon>
        <taxon>Cerrenaceae</taxon>
        <taxon>Cerrena</taxon>
    </lineage>
</organism>
<protein>
    <submittedName>
        <fullName evidence="2">Uncharacterized protein</fullName>
    </submittedName>
</protein>
<feature type="transmembrane region" description="Helical" evidence="1">
    <location>
        <begin position="187"/>
        <end position="209"/>
    </location>
</feature>
<gene>
    <name evidence="2" type="ORF">QCA50_002720</name>
</gene>
<evidence type="ECO:0000313" key="2">
    <source>
        <dbReference type="EMBL" id="KAK7693154.1"/>
    </source>
</evidence>
<feature type="transmembrane region" description="Helical" evidence="1">
    <location>
        <begin position="114"/>
        <end position="138"/>
    </location>
</feature>
<keyword evidence="3" id="KW-1185">Reference proteome</keyword>
<dbReference type="Proteomes" id="UP001385951">
    <property type="component" value="Unassembled WGS sequence"/>
</dbReference>
<name>A0AAW0GQ19_9APHY</name>